<organism evidence="1 2">
    <name type="scientific">Lucilia cuprina</name>
    <name type="common">Green bottle fly</name>
    <name type="synonym">Australian sheep blowfly</name>
    <dbReference type="NCBI Taxonomy" id="7375"/>
    <lineage>
        <taxon>Eukaryota</taxon>
        <taxon>Metazoa</taxon>
        <taxon>Ecdysozoa</taxon>
        <taxon>Arthropoda</taxon>
        <taxon>Hexapoda</taxon>
        <taxon>Insecta</taxon>
        <taxon>Pterygota</taxon>
        <taxon>Neoptera</taxon>
        <taxon>Endopterygota</taxon>
        <taxon>Diptera</taxon>
        <taxon>Brachycera</taxon>
        <taxon>Muscomorpha</taxon>
        <taxon>Oestroidea</taxon>
        <taxon>Calliphoridae</taxon>
        <taxon>Luciliinae</taxon>
        <taxon>Lucilia</taxon>
    </lineage>
</organism>
<keyword evidence="2" id="KW-1185">Reference proteome</keyword>
<gene>
    <name evidence="1" type="ORF">FF38_06556</name>
</gene>
<dbReference type="EMBL" id="JRES01000902">
    <property type="protein sequence ID" value="KNC27409.1"/>
    <property type="molecule type" value="Genomic_DNA"/>
</dbReference>
<sequence>MKKSIRTGNCEPLVLALCTKEFILKMRQCRQKKFKNDSQLQQTMQAEVDKHICKGYARKVSE</sequence>
<evidence type="ECO:0000313" key="2">
    <source>
        <dbReference type="Proteomes" id="UP000037069"/>
    </source>
</evidence>
<reference evidence="1 2" key="1">
    <citation type="journal article" date="2015" name="Nat. Commun.">
        <title>Lucilia cuprina genome unlocks parasitic fly biology to underpin future interventions.</title>
        <authorList>
            <person name="Anstead C.A."/>
            <person name="Korhonen P.K."/>
            <person name="Young N.D."/>
            <person name="Hall R.S."/>
            <person name="Jex A.R."/>
            <person name="Murali S.C."/>
            <person name="Hughes D.S."/>
            <person name="Lee S.F."/>
            <person name="Perry T."/>
            <person name="Stroehlein A.J."/>
            <person name="Ansell B.R."/>
            <person name="Breugelmans B."/>
            <person name="Hofmann A."/>
            <person name="Qu J."/>
            <person name="Dugan S."/>
            <person name="Lee S.L."/>
            <person name="Chao H."/>
            <person name="Dinh H."/>
            <person name="Han Y."/>
            <person name="Doddapaneni H.V."/>
            <person name="Worley K.C."/>
            <person name="Muzny D.M."/>
            <person name="Ioannidis P."/>
            <person name="Waterhouse R.M."/>
            <person name="Zdobnov E.M."/>
            <person name="James P.J."/>
            <person name="Bagnall N.H."/>
            <person name="Kotze A.C."/>
            <person name="Gibbs R.A."/>
            <person name="Richards S."/>
            <person name="Batterham P."/>
            <person name="Gasser R.B."/>
        </authorList>
    </citation>
    <scope>NUCLEOTIDE SEQUENCE [LARGE SCALE GENOMIC DNA]</scope>
    <source>
        <strain evidence="1 2">LS</strain>
        <tissue evidence="1">Full body</tissue>
    </source>
</reference>
<protein>
    <submittedName>
        <fullName evidence="1">Uncharacterized protein</fullName>
    </submittedName>
</protein>
<dbReference type="Proteomes" id="UP000037069">
    <property type="component" value="Unassembled WGS sequence"/>
</dbReference>
<accession>A0A0L0C7L9</accession>
<comment type="caution">
    <text evidence="1">The sequence shown here is derived from an EMBL/GenBank/DDBJ whole genome shotgun (WGS) entry which is preliminary data.</text>
</comment>
<proteinExistence type="predicted"/>
<dbReference type="AlphaFoldDB" id="A0A0L0C7L9"/>
<evidence type="ECO:0000313" key="1">
    <source>
        <dbReference type="EMBL" id="KNC27409.1"/>
    </source>
</evidence>
<name>A0A0L0C7L9_LUCCU</name>